<evidence type="ECO:0000256" key="3">
    <source>
        <dbReference type="SAM" id="SignalP"/>
    </source>
</evidence>
<gene>
    <name evidence="4" type="ORF">Agub_g11404</name>
</gene>
<feature type="chain" id="PRO_5042270109" description="Membrane-associated protein" evidence="3">
    <location>
        <begin position="32"/>
        <end position="543"/>
    </location>
</feature>
<proteinExistence type="predicted"/>
<reference evidence="4 5" key="1">
    <citation type="journal article" date="2021" name="Sci. Rep.">
        <title>Genome sequencing of the multicellular alga Astrephomene provides insights into convergent evolution of germ-soma differentiation.</title>
        <authorList>
            <person name="Yamashita S."/>
            <person name="Yamamoto K."/>
            <person name="Matsuzaki R."/>
            <person name="Suzuki S."/>
            <person name="Yamaguchi H."/>
            <person name="Hirooka S."/>
            <person name="Minakuchi Y."/>
            <person name="Miyagishima S."/>
            <person name="Kawachi M."/>
            <person name="Toyoda A."/>
            <person name="Nozaki H."/>
        </authorList>
    </citation>
    <scope>NUCLEOTIDE SEQUENCE [LARGE SCALE GENOMIC DNA]</scope>
    <source>
        <strain evidence="4 5">NIES-4017</strain>
    </source>
</reference>
<feature type="compositionally biased region" description="Pro residues" evidence="1">
    <location>
        <begin position="272"/>
        <end position="287"/>
    </location>
</feature>
<feature type="signal peptide" evidence="3">
    <location>
        <begin position="1"/>
        <end position="31"/>
    </location>
</feature>
<dbReference type="AlphaFoldDB" id="A0AAD3DWI0"/>
<dbReference type="PROSITE" id="PS51257">
    <property type="entry name" value="PROKAR_LIPOPROTEIN"/>
    <property type="match status" value="1"/>
</dbReference>
<dbReference type="Proteomes" id="UP001054857">
    <property type="component" value="Unassembled WGS sequence"/>
</dbReference>
<feature type="compositionally biased region" description="Basic and acidic residues" evidence="1">
    <location>
        <begin position="486"/>
        <end position="495"/>
    </location>
</feature>
<dbReference type="EMBL" id="BMAR01000030">
    <property type="protein sequence ID" value="GFR49379.1"/>
    <property type="molecule type" value="Genomic_DNA"/>
</dbReference>
<organism evidence="4 5">
    <name type="scientific">Astrephomene gubernaculifera</name>
    <dbReference type="NCBI Taxonomy" id="47775"/>
    <lineage>
        <taxon>Eukaryota</taxon>
        <taxon>Viridiplantae</taxon>
        <taxon>Chlorophyta</taxon>
        <taxon>core chlorophytes</taxon>
        <taxon>Chlorophyceae</taxon>
        <taxon>CS clade</taxon>
        <taxon>Chlamydomonadales</taxon>
        <taxon>Astrephomenaceae</taxon>
        <taxon>Astrephomene</taxon>
    </lineage>
</organism>
<feature type="compositionally biased region" description="Gly residues" evidence="1">
    <location>
        <begin position="519"/>
        <end position="534"/>
    </location>
</feature>
<keyword evidence="5" id="KW-1185">Reference proteome</keyword>
<comment type="caution">
    <text evidence="4">The sequence shown here is derived from an EMBL/GenBank/DDBJ whole genome shotgun (WGS) entry which is preliminary data.</text>
</comment>
<keyword evidence="2" id="KW-0472">Membrane</keyword>
<feature type="compositionally biased region" description="Low complexity" evidence="1">
    <location>
        <begin position="502"/>
        <end position="518"/>
    </location>
</feature>
<name>A0AAD3DWI0_9CHLO</name>
<feature type="transmembrane region" description="Helical" evidence="2">
    <location>
        <begin position="430"/>
        <end position="453"/>
    </location>
</feature>
<evidence type="ECO:0000256" key="1">
    <source>
        <dbReference type="SAM" id="MobiDB-lite"/>
    </source>
</evidence>
<accession>A0AAD3DWI0</accession>
<sequence length="543" mass="55960">MVQLTSRRAPGRAILGKQRCLLFLSVAFVLACPGLDVLSPHGVALAARDHDSGTLTEDPYAVAVADSSSSHCSDNGSGCHFIQAFDAPSSASHRQLLATLPSSATNGSASAAFPASAFATWCSSNAACAAAGNLGLSLLYHTNTSEITASTLNWPNVFFGAGVSSLQLISGVVELQLSGFPAKQDQLICSSSSPCVAQLAIPVSSTADVTRSFVCIRLEPSVIGGYYQAYGYPPGSDGTVISGIPVNNVLKCNTTKFGKHIIMQYKQSALVPPSPPVPPPPPPPPPLNTTGAKLTSDTQLKMLISMSLGFDTLKANETLLSSLTSSLESSLTTSLGAMVPALLLLSSETNSTGSIYKISRDTTNTKTVVSVDIRVVVPAGATESQVSALEKLLAENTTAVFSGSPYSSYLLGPASVSVVTSETSTLSDGAVVAITLCTLLALALLIGGIYALVKWRQHEAILPKKPTGDWDAYGSAVVQPRSTAYRRREKEKEKPTTFGEDVASALPPAAVAAGSSGSKPGGKGSNTESGGAGVKSGAELKPH</sequence>
<feature type="region of interest" description="Disordered" evidence="1">
    <location>
        <begin position="271"/>
        <end position="291"/>
    </location>
</feature>
<evidence type="ECO:0008006" key="6">
    <source>
        <dbReference type="Google" id="ProtNLM"/>
    </source>
</evidence>
<keyword evidence="2" id="KW-0812">Transmembrane</keyword>
<evidence type="ECO:0000256" key="2">
    <source>
        <dbReference type="SAM" id="Phobius"/>
    </source>
</evidence>
<keyword evidence="2" id="KW-1133">Transmembrane helix</keyword>
<evidence type="ECO:0000313" key="5">
    <source>
        <dbReference type="Proteomes" id="UP001054857"/>
    </source>
</evidence>
<feature type="region of interest" description="Disordered" evidence="1">
    <location>
        <begin position="483"/>
        <end position="543"/>
    </location>
</feature>
<evidence type="ECO:0000313" key="4">
    <source>
        <dbReference type="EMBL" id="GFR49379.1"/>
    </source>
</evidence>
<protein>
    <recommendedName>
        <fullName evidence="6">Membrane-associated protein</fullName>
    </recommendedName>
</protein>
<keyword evidence="3" id="KW-0732">Signal</keyword>